<keyword evidence="3" id="KW-1185">Reference proteome</keyword>
<feature type="compositionally biased region" description="Polar residues" evidence="1">
    <location>
        <begin position="248"/>
        <end position="281"/>
    </location>
</feature>
<evidence type="ECO:0000256" key="1">
    <source>
        <dbReference type="SAM" id="MobiDB-lite"/>
    </source>
</evidence>
<feature type="region of interest" description="Disordered" evidence="1">
    <location>
        <begin position="353"/>
        <end position="450"/>
    </location>
</feature>
<dbReference type="OrthoDB" id="4708870at2759"/>
<feature type="compositionally biased region" description="Basic and acidic residues" evidence="1">
    <location>
        <begin position="366"/>
        <end position="384"/>
    </location>
</feature>
<name>A0A3M2RWX4_9HYPO</name>
<dbReference type="EMBL" id="NKUJ01000229">
    <property type="protein sequence ID" value="RMJ09783.1"/>
    <property type="molecule type" value="Genomic_DNA"/>
</dbReference>
<evidence type="ECO:0000313" key="2">
    <source>
        <dbReference type="EMBL" id="RMJ09783.1"/>
    </source>
</evidence>
<organism evidence="2 3">
    <name type="scientific">Fusarium kuroshium</name>
    <dbReference type="NCBI Taxonomy" id="2010991"/>
    <lineage>
        <taxon>Eukaryota</taxon>
        <taxon>Fungi</taxon>
        <taxon>Dikarya</taxon>
        <taxon>Ascomycota</taxon>
        <taxon>Pezizomycotina</taxon>
        <taxon>Sordariomycetes</taxon>
        <taxon>Hypocreomycetidae</taxon>
        <taxon>Hypocreales</taxon>
        <taxon>Nectriaceae</taxon>
        <taxon>Fusarium</taxon>
        <taxon>Fusarium solani species complex</taxon>
    </lineage>
</organism>
<gene>
    <name evidence="2" type="ORF">CDV36_010593</name>
</gene>
<feature type="compositionally biased region" description="Polar residues" evidence="1">
    <location>
        <begin position="146"/>
        <end position="162"/>
    </location>
</feature>
<dbReference type="STRING" id="2010991.A0A3M2RWX4"/>
<sequence>MGGKAFANLHTPRMPGEVYHEVKRRVEQRLSQAFSVVRFPIEGPAKLDFGDVDVFVTGPRFQCQGDDYTRKELLDHIGAALGATAVIVDSGVQEPSAHFAIPWPRDLEHLCDEPIPQEPTYAVAGPSTRPGTSSQTETPTSSSFSAQIDTSTRPSFSSQVRTSPHPDASAPPLHSPRGNDSAHAMPGTASPYATTSTPVTSAPRSFSGRSFSDQIRSSTRPSFSDPVSTSPYPDASSPTVRSPHDSFPTPSNASPYATQSPVNSTPRHFSGPVYSSTQPSFSSQGGTSTHPGPSTPTVRSPHSSVPTPSNASPYATPSTPVTATTPTLPSFPAVPSAHSNAVTPIEFPLPRSRFDVTHAKPNQRPDWPRSTELEMTLPDREFRHVSGAQQRGGRSRSLPPVSQDPEQFAPRQSRRSRSSSARPYSRRGPSRWEQPPNENSNSQEESVSAPFSRLALAPAPHLPSSRPITPARGRRLHIQVDVQVFDSSSRLHYMLFHHAHGDIWQLLGNVIKPYGLTVDDKGLWLRIPEIEEADKKRSKVWLTGDPDEILKFLGLPYTRYWAGPFRDLYQMYEYVANCITFWVAPAAESEMALRANDRRRMKQRPAYRKWVEEFKPLCRAQGRFSNEPLTRDQVRGRAFARFNVRQTYMTERRAFLVEDQKRHILKTIIERIVPLPAEGAAKEDVLYRTVLVRALREIVLDWNRGLYSIMAPGNLRDDEGFYHLGRTESFVLEYKDRIGKEAMDLHNRRMEEKRAHEQPSRV</sequence>
<reference evidence="2 3" key="1">
    <citation type="submission" date="2017-06" db="EMBL/GenBank/DDBJ databases">
        <title>Comparative genomic analysis of Ambrosia Fusariam Clade fungi.</title>
        <authorList>
            <person name="Stajich J.E."/>
            <person name="Carrillo J."/>
            <person name="Kijimoto T."/>
            <person name="Eskalen A."/>
            <person name="O'Donnell K."/>
            <person name="Kasson M."/>
        </authorList>
    </citation>
    <scope>NUCLEOTIDE SEQUENCE [LARGE SCALE GENOMIC DNA]</scope>
    <source>
        <strain evidence="2">UCR3666</strain>
    </source>
</reference>
<feature type="compositionally biased region" description="Low complexity" evidence="1">
    <location>
        <begin position="311"/>
        <end position="330"/>
    </location>
</feature>
<accession>A0A3M2RWX4</accession>
<dbReference type="AlphaFoldDB" id="A0A3M2RWX4"/>
<protein>
    <submittedName>
        <fullName evidence="2">Uncharacterized protein</fullName>
    </submittedName>
</protein>
<dbReference type="Proteomes" id="UP000277212">
    <property type="component" value="Unassembled WGS sequence"/>
</dbReference>
<feature type="compositionally biased region" description="Polar residues" evidence="1">
    <location>
        <begin position="191"/>
        <end position="240"/>
    </location>
</feature>
<proteinExistence type="predicted"/>
<comment type="caution">
    <text evidence="2">The sequence shown here is derived from an EMBL/GenBank/DDBJ whole genome shotgun (WGS) entry which is preliminary data.</text>
</comment>
<feature type="compositionally biased region" description="Low complexity" evidence="1">
    <location>
        <begin position="132"/>
        <end position="145"/>
    </location>
</feature>
<feature type="compositionally biased region" description="Low complexity" evidence="1">
    <location>
        <begin position="282"/>
        <end position="297"/>
    </location>
</feature>
<feature type="compositionally biased region" description="Polar residues" evidence="1">
    <location>
        <begin position="298"/>
        <end position="310"/>
    </location>
</feature>
<feature type="region of interest" description="Disordered" evidence="1">
    <location>
        <begin position="117"/>
        <end position="338"/>
    </location>
</feature>
<evidence type="ECO:0000313" key="3">
    <source>
        <dbReference type="Proteomes" id="UP000277212"/>
    </source>
</evidence>
<feature type="compositionally biased region" description="Low complexity" evidence="1">
    <location>
        <begin position="430"/>
        <end position="446"/>
    </location>
</feature>